<proteinExistence type="predicted"/>
<reference evidence="1" key="2">
    <citation type="submission" date="2020-09" db="EMBL/GenBank/DDBJ databases">
        <authorList>
            <person name="Sun Q."/>
            <person name="Ohkuma M."/>
        </authorList>
    </citation>
    <scope>NUCLEOTIDE SEQUENCE</scope>
    <source>
        <strain evidence="1">JCM 31311</strain>
    </source>
</reference>
<dbReference type="AlphaFoldDB" id="A0A918C585"/>
<keyword evidence="2" id="KW-1185">Reference proteome</keyword>
<name>A0A918C585_9DEIO</name>
<protein>
    <submittedName>
        <fullName evidence="1">Uncharacterized protein</fullName>
    </submittedName>
</protein>
<evidence type="ECO:0000313" key="1">
    <source>
        <dbReference type="EMBL" id="GGR07336.1"/>
    </source>
</evidence>
<dbReference type="EMBL" id="BMQL01000009">
    <property type="protein sequence ID" value="GGR07336.1"/>
    <property type="molecule type" value="Genomic_DNA"/>
</dbReference>
<comment type="caution">
    <text evidence="1">The sequence shown here is derived from an EMBL/GenBank/DDBJ whole genome shotgun (WGS) entry which is preliminary data.</text>
</comment>
<accession>A0A918C585</accession>
<evidence type="ECO:0000313" key="2">
    <source>
        <dbReference type="Proteomes" id="UP000603865"/>
    </source>
</evidence>
<dbReference type="Proteomes" id="UP000603865">
    <property type="component" value="Unassembled WGS sequence"/>
</dbReference>
<gene>
    <name evidence="1" type="ORF">GCM10008957_20010</name>
</gene>
<organism evidence="1 2">
    <name type="scientific">Deinococcus ruber</name>
    <dbReference type="NCBI Taxonomy" id="1848197"/>
    <lineage>
        <taxon>Bacteria</taxon>
        <taxon>Thermotogati</taxon>
        <taxon>Deinococcota</taxon>
        <taxon>Deinococci</taxon>
        <taxon>Deinococcales</taxon>
        <taxon>Deinococcaceae</taxon>
        <taxon>Deinococcus</taxon>
    </lineage>
</organism>
<reference evidence="1" key="1">
    <citation type="journal article" date="2014" name="Int. J. Syst. Evol. Microbiol.">
        <title>Complete genome sequence of Corynebacterium casei LMG S-19264T (=DSM 44701T), isolated from a smear-ripened cheese.</title>
        <authorList>
            <consortium name="US DOE Joint Genome Institute (JGI-PGF)"/>
            <person name="Walter F."/>
            <person name="Albersmeier A."/>
            <person name="Kalinowski J."/>
            <person name="Ruckert C."/>
        </authorList>
    </citation>
    <scope>NUCLEOTIDE SEQUENCE</scope>
    <source>
        <strain evidence="1">JCM 31311</strain>
    </source>
</reference>
<dbReference type="RefSeq" id="WP_189089913.1">
    <property type="nucleotide sequence ID" value="NZ_BMQL01000009.1"/>
</dbReference>
<sequence>MDDQTTLIRLEDLRLLCLAARRALYHSTDLLNEANGRWLTEEFENYTGTSKENMLTILSGFDDILDDYREREFQKMLRLKEMNNQ</sequence>